<evidence type="ECO:0000313" key="1">
    <source>
        <dbReference type="EMBL" id="MFG6447108.1"/>
    </source>
</evidence>
<proteinExistence type="predicted"/>
<comment type="caution">
    <text evidence="1">The sequence shown here is derived from an EMBL/GenBank/DDBJ whole genome shotgun (WGS) entry which is preliminary data.</text>
</comment>
<dbReference type="RefSeq" id="WP_394458481.1">
    <property type="nucleotide sequence ID" value="NZ_JBIGHZ010000001.1"/>
</dbReference>
<reference evidence="1 2" key="1">
    <citation type="submission" date="2024-08" db="EMBL/GenBank/DDBJ databases">
        <authorList>
            <person name="Lu H."/>
        </authorList>
    </citation>
    <scope>NUCLEOTIDE SEQUENCE [LARGE SCALE GENOMIC DNA]</scope>
    <source>
        <strain evidence="1 2">BYS180W</strain>
    </source>
</reference>
<keyword evidence="2" id="KW-1185">Reference proteome</keyword>
<sequence>MIDANEQAVFNCRVHTWRLMAARLAQMHVPTDATPAVLLQWLAEVADPLRPAAQTLQRALQRHPWSVFAVGAGGSHELGFRVQAGSSQWWLHFATQPRSRIVRIEALPNLSSTRRP</sequence>
<gene>
    <name evidence="1" type="ORF">ACG0Z6_02495</name>
</gene>
<protein>
    <submittedName>
        <fullName evidence="1">Uncharacterized protein</fullName>
    </submittedName>
</protein>
<organism evidence="1 2">
    <name type="scientific">Roseateles rivi</name>
    <dbReference type="NCBI Taxonomy" id="3299028"/>
    <lineage>
        <taxon>Bacteria</taxon>
        <taxon>Pseudomonadati</taxon>
        <taxon>Pseudomonadota</taxon>
        <taxon>Betaproteobacteria</taxon>
        <taxon>Burkholderiales</taxon>
        <taxon>Sphaerotilaceae</taxon>
        <taxon>Roseateles</taxon>
    </lineage>
</organism>
<dbReference type="EMBL" id="JBIGHZ010000001">
    <property type="protein sequence ID" value="MFG6447108.1"/>
    <property type="molecule type" value="Genomic_DNA"/>
</dbReference>
<name>A0ABW7FS53_9BURK</name>
<evidence type="ECO:0000313" key="2">
    <source>
        <dbReference type="Proteomes" id="UP001606099"/>
    </source>
</evidence>
<accession>A0ABW7FS53</accession>
<dbReference type="Proteomes" id="UP001606099">
    <property type="component" value="Unassembled WGS sequence"/>
</dbReference>